<organism evidence="1 2">
    <name type="scientific">Vespula squamosa</name>
    <name type="common">Southern yellow jacket</name>
    <name type="synonym">Wasp</name>
    <dbReference type="NCBI Taxonomy" id="30214"/>
    <lineage>
        <taxon>Eukaryota</taxon>
        <taxon>Metazoa</taxon>
        <taxon>Ecdysozoa</taxon>
        <taxon>Arthropoda</taxon>
        <taxon>Hexapoda</taxon>
        <taxon>Insecta</taxon>
        <taxon>Pterygota</taxon>
        <taxon>Neoptera</taxon>
        <taxon>Endopterygota</taxon>
        <taxon>Hymenoptera</taxon>
        <taxon>Apocrita</taxon>
        <taxon>Aculeata</taxon>
        <taxon>Vespoidea</taxon>
        <taxon>Vespidae</taxon>
        <taxon>Vespinae</taxon>
        <taxon>Vespula</taxon>
    </lineage>
</organism>
<accession>A0ABD2C5N2</accession>
<gene>
    <name evidence="1" type="ORF">V1478_000296</name>
</gene>
<dbReference type="Proteomes" id="UP001607302">
    <property type="component" value="Unassembled WGS sequence"/>
</dbReference>
<reference evidence="1 2" key="1">
    <citation type="journal article" date="2024" name="Ann. Entomol. Soc. Am.">
        <title>Genomic analyses of the southern and eastern yellowjacket wasps (Hymenoptera: Vespidae) reveal evolutionary signatures of social life.</title>
        <authorList>
            <person name="Catto M.A."/>
            <person name="Caine P.B."/>
            <person name="Orr S.E."/>
            <person name="Hunt B.G."/>
            <person name="Goodisman M.A.D."/>
        </authorList>
    </citation>
    <scope>NUCLEOTIDE SEQUENCE [LARGE SCALE GENOMIC DNA]</scope>
    <source>
        <strain evidence="1">233</strain>
        <tissue evidence="1">Head and thorax</tissue>
    </source>
</reference>
<sequence length="64" mass="7332">MEITRAMASGAQNALARTERLAKDVMEFVVDSKRITLRWNISHGSFQHGVPTFREDTLKRSTIR</sequence>
<evidence type="ECO:0000313" key="1">
    <source>
        <dbReference type="EMBL" id="KAL2740155.1"/>
    </source>
</evidence>
<proteinExistence type="predicted"/>
<evidence type="ECO:0000313" key="2">
    <source>
        <dbReference type="Proteomes" id="UP001607302"/>
    </source>
</evidence>
<keyword evidence="2" id="KW-1185">Reference proteome</keyword>
<dbReference type="AlphaFoldDB" id="A0ABD2C5N2"/>
<name>A0ABD2C5N2_VESSQ</name>
<comment type="caution">
    <text evidence="1">The sequence shown here is derived from an EMBL/GenBank/DDBJ whole genome shotgun (WGS) entry which is preliminary data.</text>
</comment>
<dbReference type="EMBL" id="JAUDFV010000020">
    <property type="protein sequence ID" value="KAL2740155.1"/>
    <property type="molecule type" value="Genomic_DNA"/>
</dbReference>
<protein>
    <submittedName>
        <fullName evidence="1">Uncharacterized protein</fullName>
    </submittedName>
</protein>